<dbReference type="EMBL" id="BSFP01000105">
    <property type="protein sequence ID" value="GLL07653.1"/>
    <property type="molecule type" value="Genomic_DNA"/>
</dbReference>
<comment type="caution">
    <text evidence="7">The sequence shown here is derived from an EMBL/GenBank/DDBJ whole genome shotgun (WGS) entry which is preliminary data.</text>
</comment>
<keyword evidence="8" id="KW-1185">Reference proteome</keyword>
<dbReference type="PANTHER" id="PTHR43335">
    <property type="entry name" value="ABC TRANSPORTER, ATP-BINDING PROTEIN"/>
    <property type="match status" value="1"/>
</dbReference>
<keyword evidence="4" id="KW-0067">ATP-binding</keyword>
<reference evidence="7" key="2">
    <citation type="submission" date="2023-01" db="EMBL/GenBank/DDBJ databases">
        <authorList>
            <person name="Sun Q."/>
            <person name="Evtushenko L."/>
        </authorList>
    </citation>
    <scope>NUCLEOTIDE SEQUENCE</scope>
    <source>
        <strain evidence="7">VKM Ac-1321</strain>
    </source>
</reference>
<evidence type="ECO:0000259" key="6">
    <source>
        <dbReference type="PROSITE" id="PS50893"/>
    </source>
</evidence>
<dbReference type="PROSITE" id="PS50893">
    <property type="entry name" value="ABC_TRANSPORTER_2"/>
    <property type="match status" value="1"/>
</dbReference>
<reference evidence="7" key="1">
    <citation type="journal article" date="2014" name="Int. J. Syst. Evol. Microbiol.">
        <title>Complete genome sequence of Corynebacterium casei LMG S-19264T (=DSM 44701T), isolated from a smear-ripened cheese.</title>
        <authorList>
            <consortium name="US DOE Joint Genome Institute (JGI-PGF)"/>
            <person name="Walter F."/>
            <person name="Albersmeier A."/>
            <person name="Kalinowski J."/>
            <person name="Ruckert C."/>
        </authorList>
    </citation>
    <scope>NUCLEOTIDE SEQUENCE</scope>
    <source>
        <strain evidence="7">VKM Ac-1321</strain>
    </source>
</reference>
<evidence type="ECO:0000256" key="1">
    <source>
        <dbReference type="ARBA" id="ARBA00005417"/>
    </source>
</evidence>
<dbReference type="GO" id="GO:0016887">
    <property type="term" value="F:ATP hydrolysis activity"/>
    <property type="evidence" value="ECO:0007669"/>
    <property type="project" value="InterPro"/>
</dbReference>
<keyword evidence="5" id="KW-0812">Transmembrane</keyword>
<comment type="similarity">
    <text evidence="1">Belongs to the ABC transporter superfamily.</text>
</comment>
<dbReference type="InterPro" id="IPR003593">
    <property type="entry name" value="AAA+_ATPase"/>
</dbReference>
<dbReference type="Gene3D" id="3.40.50.300">
    <property type="entry name" value="P-loop containing nucleotide triphosphate hydrolases"/>
    <property type="match status" value="1"/>
</dbReference>
<dbReference type="RefSeq" id="WP_261964502.1">
    <property type="nucleotide sequence ID" value="NZ_BAAAXA010000001.1"/>
</dbReference>
<dbReference type="InterPro" id="IPR003439">
    <property type="entry name" value="ABC_transporter-like_ATP-bd"/>
</dbReference>
<accession>A0A9W6KUR0</accession>
<feature type="transmembrane region" description="Helical" evidence="5">
    <location>
        <begin position="46"/>
        <end position="66"/>
    </location>
</feature>
<evidence type="ECO:0000256" key="3">
    <source>
        <dbReference type="ARBA" id="ARBA00022741"/>
    </source>
</evidence>
<keyword evidence="2" id="KW-0813">Transport</keyword>
<evidence type="ECO:0000313" key="7">
    <source>
        <dbReference type="EMBL" id="GLL07653.1"/>
    </source>
</evidence>
<dbReference type="Pfam" id="PF00005">
    <property type="entry name" value="ABC_tran"/>
    <property type="match status" value="1"/>
</dbReference>
<organism evidence="7 8">
    <name type="scientific">Dactylosporangium matsuzakiense</name>
    <dbReference type="NCBI Taxonomy" id="53360"/>
    <lineage>
        <taxon>Bacteria</taxon>
        <taxon>Bacillati</taxon>
        <taxon>Actinomycetota</taxon>
        <taxon>Actinomycetes</taxon>
        <taxon>Micromonosporales</taxon>
        <taxon>Micromonosporaceae</taxon>
        <taxon>Dactylosporangium</taxon>
    </lineage>
</organism>
<gene>
    <name evidence="7" type="ORF">GCM10017581_094070</name>
</gene>
<feature type="domain" description="ABC transporter" evidence="6">
    <location>
        <begin position="105"/>
        <end position="323"/>
    </location>
</feature>
<dbReference type="SMART" id="SM00382">
    <property type="entry name" value="AAA"/>
    <property type="match status" value="1"/>
</dbReference>
<dbReference type="InterPro" id="IPR027417">
    <property type="entry name" value="P-loop_NTPase"/>
</dbReference>
<evidence type="ECO:0000256" key="2">
    <source>
        <dbReference type="ARBA" id="ARBA00022448"/>
    </source>
</evidence>
<evidence type="ECO:0000313" key="8">
    <source>
        <dbReference type="Proteomes" id="UP001143480"/>
    </source>
</evidence>
<keyword evidence="5" id="KW-1133">Transmembrane helix</keyword>
<evidence type="ECO:0000256" key="4">
    <source>
        <dbReference type="ARBA" id="ARBA00022840"/>
    </source>
</evidence>
<evidence type="ECO:0000256" key="5">
    <source>
        <dbReference type="SAM" id="Phobius"/>
    </source>
</evidence>
<protein>
    <recommendedName>
        <fullName evidence="6">ABC transporter domain-containing protein</fullName>
    </recommendedName>
</protein>
<sequence>MGVSVNMPSGSTALALLPLAVLALGLMAYALVHLVRAPSAPYVPKWVWAVVIVISVPWGALAYLLVRGRSQTVADTSGPALRAAPEPPASPVPAVRPRAADAVLVSTVGLTRDYGAGAGLFGVDLRVPEGAVYGLVGPNGAGKSTLLSILSGLRRADSGTIAVGVPRTSVAVCPDVPEFEPWLTAAEVVDLARQYVAPALGFDAVREALSATGLNDVADRRVGAFSRGMTQRLGLAAALVGDPRLLLLDEPTAALDPAGRAEILDLVGGMRGRRTVVFSSHILADVQRVADTVGVLGAGRLLYQGSTRGLIDEHLQPTWSLRLTGSVERIADAFRAQPWVVRADLIDRDRIQLTADTVAHGERGIAPVLAASDAGLISCEPLAADLESAFLALTANSPAVPQTLEMQR</sequence>
<dbReference type="AlphaFoldDB" id="A0A9W6KUR0"/>
<dbReference type="Proteomes" id="UP001143480">
    <property type="component" value="Unassembled WGS sequence"/>
</dbReference>
<dbReference type="GO" id="GO:0005524">
    <property type="term" value="F:ATP binding"/>
    <property type="evidence" value="ECO:0007669"/>
    <property type="project" value="UniProtKB-KW"/>
</dbReference>
<name>A0A9W6KUR0_9ACTN</name>
<proteinExistence type="inferred from homology"/>
<keyword evidence="5" id="KW-0472">Membrane</keyword>
<keyword evidence="3" id="KW-0547">Nucleotide-binding</keyword>
<dbReference type="SUPFAM" id="SSF52540">
    <property type="entry name" value="P-loop containing nucleoside triphosphate hydrolases"/>
    <property type="match status" value="1"/>
</dbReference>